<keyword evidence="1" id="KW-0677">Repeat</keyword>
<dbReference type="HOGENOM" id="CLU_000288_6_10_1"/>
<feature type="domain" description="Nephrocystin 3-like N-terminal" evidence="2">
    <location>
        <begin position="37"/>
        <end position="196"/>
    </location>
</feature>
<dbReference type="Gene3D" id="3.40.50.300">
    <property type="entry name" value="P-loop containing nucleotide triphosphate hydrolases"/>
    <property type="match status" value="1"/>
</dbReference>
<dbReference type="PANTHER" id="PTHR10039">
    <property type="entry name" value="AMELOGENIN"/>
    <property type="match status" value="1"/>
</dbReference>
<accession>K5XQQ4</accession>
<dbReference type="GeneID" id="18831423"/>
<feature type="non-terminal residue" evidence="3">
    <location>
        <position position="343"/>
    </location>
</feature>
<evidence type="ECO:0000313" key="4">
    <source>
        <dbReference type="Proteomes" id="UP000008493"/>
    </source>
</evidence>
<dbReference type="OMA" id="ECAGHEN"/>
<name>K5XQQ4_AGABU</name>
<gene>
    <name evidence="3" type="ORF">AGABI1DRAFT_77542</name>
</gene>
<dbReference type="InParanoid" id="K5XQQ4"/>
<dbReference type="PANTHER" id="PTHR10039:SF14">
    <property type="entry name" value="NACHT DOMAIN-CONTAINING PROTEIN"/>
    <property type="match status" value="1"/>
</dbReference>
<dbReference type="RefSeq" id="XP_007332131.1">
    <property type="nucleotide sequence ID" value="XM_007332069.1"/>
</dbReference>
<dbReference type="OrthoDB" id="3040368at2759"/>
<dbReference type="Pfam" id="PF24883">
    <property type="entry name" value="NPHP3_N"/>
    <property type="match status" value="1"/>
</dbReference>
<proteinExistence type="predicted"/>
<evidence type="ECO:0000259" key="2">
    <source>
        <dbReference type="Pfam" id="PF24883"/>
    </source>
</evidence>
<dbReference type="InterPro" id="IPR027417">
    <property type="entry name" value="P-loop_NTPase"/>
</dbReference>
<dbReference type="Proteomes" id="UP000008493">
    <property type="component" value="Unassembled WGS sequence"/>
</dbReference>
<keyword evidence="4" id="KW-1185">Reference proteome</keyword>
<protein>
    <recommendedName>
        <fullName evidence="2">Nephrocystin 3-like N-terminal domain-containing protein</fullName>
    </recommendedName>
</protein>
<dbReference type="KEGG" id="abp:AGABI1DRAFT77542"/>
<dbReference type="EMBL" id="JH971397">
    <property type="protein sequence ID" value="EKM77130.1"/>
    <property type="molecule type" value="Genomic_DNA"/>
</dbReference>
<sequence>MELLSQHIIRGAKHDDSARDPPPRCHPETRVQLIARITAWFEGQASLELLLWITGPAGVGKSAVVQTVAEYLVKSHRLGASVFLSRPNKRDNPHGVFITIAYQLATRIEAYRDYIVERLRLDPDLLNGDLQAQFTTFIVEPFVEKKIGAGGKRWGILLDGLDELQGTDAQCEIIRLIISFAHEHPNAPLVWIIASRPESQISNVFEDDELRGTYWSEYIPIDSTEACADVERFLRSSFETTKKKFRHCVSSDWPSKTDFLKLTAAASGLFIYAEVAMQFIRDSGHADPVARFKVLLSVIDCSNAVPSEENPFLHLDALYHQILSSIPSTMWPTTKQLLGVAIY</sequence>
<reference evidence="4" key="1">
    <citation type="journal article" date="2012" name="Proc. Natl. Acad. Sci. U.S.A.">
        <title>Genome sequence of the button mushroom Agaricus bisporus reveals mechanisms governing adaptation to a humic-rich ecological niche.</title>
        <authorList>
            <person name="Morin E."/>
            <person name="Kohler A."/>
            <person name="Baker A.R."/>
            <person name="Foulongne-Oriol M."/>
            <person name="Lombard V."/>
            <person name="Nagy L.G."/>
            <person name="Ohm R.A."/>
            <person name="Patyshakuliyeva A."/>
            <person name="Brun A."/>
            <person name="Aerts A.L."/>
            <person name="Bailey A.M."/>
            <person name="Billette C."/>
            <person name="Coutinho P.M."/>
            <person name="Deakin G."/>
            <person name="Doddapaneni H."/>
            <person name="Floudas D."/>
            <person name="Grimwood J."/>
            <person name="Hilden K."/>
            <person name="Kuees U."/>
            <person name="LaButti K.M."/>
            <person name="Lapidus A."/>
            <person name="Lindquist E.A."/>
            <person name="Lucas S.M."/>
            <person name="Murat C."/>
            <person name="Riley R.W."/>
            <person name="Salamov A.A."/>
            <person name="Schmutz J."/>
            <person name="Subramanian V."/>
            <person name="Woesten H.A.B."/>
            <person name="Xu J."/>
            <person name="Eastwood D.C."/>
            <person name="Foster G.D."/>
            <person name="Sonnenberg A.S."/>
            <person name="Cullen D."/>
            <person name="de Vries R.P."/>
            <person name="Lundell T."/>
            <person name="Hibbett D.S."/>
            <person name="Henrissat B."/>
            <person name="Burton K.S."/>
            <person name="Kerrigan R.W."/>
            <person name="Challen M.P."/>
            <person name="Grigoriev I.V."/>
            <person name="Martin F."/>
        </authorList>
    </citation>
    <scope>NUCLEOTIDE SEQUENCE [LARGE SCALE GENOMIC DNA]</scope>
    <source>
        <strain evidence="4">JB137-S8 / ATCC MYA-4627 / FGSC 10392</strain>
    </source>
</reference>
<evidence type="ECO:0000313" key="3">
    <source>
        <dbReference type="EMBL" id="EKM77130.1"/>
    </source>
</evidence>
<dbReference type="InterPro" id="IPR056884">
    <property type="entry name" value="NPHP3-like_N"/>
</dbReference>
<evidence type="ECO:0000256" key="1">
    <source>
        <dbReference type="ARBA" id="ARBA00022737"/>
    </source>
</evidence>
<organism evidence="3 4">
    <name type="scientific">Agaricus bisporus var. burnettii (strain JB137-S8 / ATCC MYA-4627 / FGSC 10392)</name>
    <name type="common">White button mushroom</name>
    <dbReference type="NCBI Taxonomy" id="597362"/>
    <lineage>
        <taxon>Eukaryota</taxon>
        <taxon>Fungi</taxon>
        <taxon>Dikarya</taxon>
        <taxon>Basidiomycota</taxon>
        <taxon>Agaricomycotina</taxon>
        <taxon>Agaricomycetes</taxon>
        <taxon>Agaricomycetidae</taxon>
        <taxon>Agaricales</taxon>
        <taxon>Agaricineae</taxon>
        <taxon>Agaricaceae</taxon>
        <taxon>Agaricus</taxon>
    </lineage>
</organism>
<dbReference type="AlphaFoldDB" id="K5XQQ4"/>
<dbReference type="SUPFAM" id="SSF52540">
    <property type="entry name" value="P-loop containing nucleoside triphosphate hydrolases"/>
    <property type="match status" value="1"/>
</dbReference>